<name>A0A9W9JV50_9EURO</name>
<dbReference type="Proteomes" id="UP001149074">
    <property type="component" value="Unassembled WGS sequence"/>
</dbReference>
<organism evidence="1 2">
    <name type="scientific">Penicillium argentinense</name>
    <dbReference type="NCBI Taxonomy" id="1131581"/>
    <lineage>
        <taxon>Eukaryota</taxon>
        <taxon>Fungi</taxon>
        <taxon>Dikarya</taxon>
        <taxon>Ascomycota</taxon>
        <taxon>Pezizomycotina</taxon>
        <taxon>Eurotiomycetes</taxon>
        <taxon>Eurotiomycetidae</taxon>
        <taxon>Eurotiales</taxon>
        <taxon>Aspergillaceae</taxon>
        <taxon>Penicillium</taxon>
    </lineage>
</organism>
<reference evidence="1" key="1">
    <citation type="submission" date="2022-11" db="EMBL/GenBank/DDBJ databases">
        <authorList>
            <person name="Petersen C."/>
        </authorList>
    </citation>
    <scope>NUCLEOTIDE SEQUENCE</scope>
    <source>
        <strain evidence="1">IBT 30761</strain>
    </source>
</reference>
<gene>
    <name evidence="1" type="ORF">N7532_011751</name>
</gene>
<dbReference type="GeneID" id="81363221"/>
<dbReference type="EMBL" id="JAPQKI010000011">
    <property type="protein sequence ID" value="KAJ5082708.1"/>
    <property type="molecule type" value="Genomic_DNA"/>
</dbReference>
<keyword evidence="2" id="KW-1185">Reference proteome</keyword>
<reference evidence="1" key="2">
    <citation type="journal article" date="2023" name="IMA Fungus">
        <title>Comparative genomic study of the Penicillium genus elucidates a diverse pangenome and 15 lateral gene transfer events.</title>
        <authorList>
            <person name="Petersen C."/>
            <person name="Sorensen T."/>
            <person name="Nielsen M.R."/>
            <person name="Sondergaard T.E."/>
            <person name="Sorensen J.L."/>
            <person name="Fitzpatrick D.A."/>
            <person name="Frisvad J.C."/>
            <person name="Nielsen K.L."/>
        </authorList>
    </citation>
    <scope>NUCLEOTIDE SEQUENCE</scope>
    <source>
        <strain evidence="1">IBT 30761</strain>
    </source>
</reference>
<dbReference type="AlphaFoldDB" id="A0A9W9JV50"/>
<evidence type="ECO:0000313" key="1">
    <source>
        <dbReference type="EMBL" id="KAJ5082708.1"/>
    </source>
</evidence>
<protein>
    <submittedName>
        <fullName evidence="1">Uncharacterized protein</fullName>
    </submittedName>
</protein>
<dbReference type="RefSeq" id="XP_056469230.1">
    <property type="nucleotide sequence ID" value="XM_056624242.1"/>
</dbReference>
<accession>A0A9W9JV50</accession>
<sequence length="118" mass="13740">MHALFRLTRSRRLWMMESSSSLCRPDDSDSKEIPVENFNAVDWQSMVEIEDIDMPGLVPSSYSLGDEGDWKVDHQEEGDWKKGNCEDAYDEDLYNEEACNEINNEYYETDEFVKIPAS</sequence>
<proteinExistence type="predicted"/>
<comment type="caution">
    <text evidence="1">The sequence shown here is derived from an EMBL/GenBank/DDBJ whole genome shotgun (WGS) entry which is preliminary data.</text>
</comment>
<evidence type="ECO:0000313" key="2">
    <source>
        <dbReference type="Proteomes" id="UP001149074"/>
    </source>
</evidence>